<feature type="non-terminal residue" evidence="1">
    <location>
        <position position="82"/>
    </location>
</feature>
<accession>A0A820QGR0</accession>
<dbReference type="Proteomes" id="UP000663842">
    <property type="component" value="Unassembled WGS sequence"/>
</dbReference>
<organism evidence="1 2">
    <name type="scientific">Rotaria magnacalcarata</name>
    <dbReference type="NCBI Taxonomy" id="392030"/>
    <lineage>
        <taxon>Eukaryota</taxon>
        <taxon>Metazoa</taxon>
        <taxon>Spiralia</taxon>
        <taxon>Gnathifera</taxon>
        <taxon>Rotifera</taxon>
        <taxon>Eurotatoria</taxon>
        <taxon>Bdelloidea</taxon>
        <taxon>Philodinida</taxon>
        <taxon>Philodinidae</taxon>
        <taxon>Rotaria</taxon>
    </lineage>
</organism>
<sequence length="82" mass="9304">VMLSGARNHRHVVLSEKLYNQMKSLFSNEKSDLISASTLLSNTYSSLENYQQVEAIRIDRMKQFGKNANVGVSWTEVNGRLV</sequence>
<name>A0A820QGR0_9BILA</name>
<protein>
    <submittedName>
        <fullName evidence="1">Uncharacterized protein</fullName>
    </submittedName>
</protein>
<comment type="caution">
    <text evidence="1">The sequence shown here is derived from an EMBL/GenBank/DDBJ whole genome shotgun (WGS) entry which is preliminary data.</text>
</comment>
<dbReference type="AlphaFoldDB" id="A0A820QGR0"/>
<feature type="non-terminal residue" evidence="1">
    <location>
        <position position="1"/>
    </location>
</feature>
<dbReference type="EMBL" id="CAJOBF010031590">
    <property type="protein sequence ID" value="CAF4421287.1"/>
    <property type="molecule type" value="Genomic_DNA"/>
</dbReference>
<gene>
    <name evidence="1" type="ORF">UXM345_LOCUS38763</name>
</gene>
<evidence type="ECO:0000313" key="1">
    <source>
        <dbReference type="EMBL" id="CAF4421287.1"/>
    </source>
</evidence>
<proteinExistence type="predicted"/>
<evidence type="ECO:0000313" key="2">
    <source>
        <dbReference type="Proteomes" id="UP000663842"/>
    </source>
</evidence>
<reference evidence="1" key="1">
    <citation type="submission" date="2021-02" db="EMBL/GenBank/DDBJ databases">
        <authorList>
            <person name="Nowell W R."/>
        </authorList>
    </citation>
    <scope>NUCLEOTIDE SEQUENCE</scope>
</reference>